<sequence length="263" mass="29697">MACTLNTICWMRILNFAMALTPPKLNLYLGDIDGRCWPEGKVYDIFDTLLTTIGYAAVHTYGQLEPKDISFAFAFVSGCSLTEAKHISSVISFLRNGWKNILVLFEASPSVLTYRALARKLEMYMTRVAPGQERFNVVTVHNLQLNSDPREIVERFCNSCEAIVLLARSSIFSYFIDMVSNISFCENSETAIVQVDQSNAITYDALRLWRYILSKHGALGSAGQCFFMMSILPAGQGFDISSFILESVNAYFQLNNRQNFFSR</sequence>
<dbReference type="AlphaFoldDB" id="A0A3P7M4D4"/>
<accession>A0A3P7M4D4</accession>
<reference evidence="2 3" key="1">
    <citation type="submission" date="2018-11" db="EMBL/GenBank/DDBJ databases">
        <authorList>
            <consortium name="Pathogen Informatics"/>
        </authorList>
    </citation>
    <scope>NUCLEOTIDE SEQUENCE [LARGE SCALE GENOMIC DNA]</scope>
</reference>
<protein>
    <recommendedName>
        <fullName evidence="4">Receptor ligand binding region domain-containing protein</fullName>
    </recommendedName>
</protein>
<dbReference type="EMBL" id="UYRU01055674">
    <property type="protein sequence ID" value="VDN13141.1"/>
    <property type="molecule type" value="Genomic_DNA"/>
</dbReference>
<evidence type="ECO:0000256" key="1">
    <source>
        <dbReference type="SAM" id="SignalP"/>
    </source>
</evidence>
<keyword evidence="3" id="KW-1185">Reference proteome</keyword>
<organism evidence="2 3">
    <name type="scientific">Dibothriocephalus latus</name>
    <name type="common">Fish tapeworm</name>
    <name type="synonym">Diphyllobothrium latum</name>
    <dbReference type="NCBI Taxonomy" id="60516"/>
    <lineage>
        <taxon>Eukaryota</taxon>
        <taxon>Metazoa</taxon>
        <taxon>Spiralia</taxon>
        <taxon>Lophotrochozoa</taxon>
        <taxon>Platyhelminthes</taxon>
        <taxon>Cestoda</taxon>
        <taxon>Eucestoda</taxon>
        <taxon>Diphyllobothriidea</taxon>
        <taxon>Diphyllobothriidae</taxon>
        <taxon>Dibothriocephalus</taxon>
    </lineage>
</organism>
<feature type="chain" id="PRO_5018006675" description="Receptor ligand binding region domain-containing protein" evidence="1">
    <location>
        <begin position="20"/>
        <end position="263"/>
    </location>
</feature>
<name>A0A3P7M4D4_DIBLA</name>
<evidence type="ECO:0000313" key="3">
    <source>
        <dbReference type="Proteomes" id="UP000281553"/>
    </source>
</evidence>
<feature type="signal peptide" evidence="1">
    <location>
        <begin position="1"/>
        <end position="19"/>
    </location>
</feature>
<dbReference type="Proteomes" id="UP000281553">
    <property type="component" value="Unassembled WGS sequence"/>
</dbReference>
<proteinExistence type="predicted"/>
<gene>
    <name evidence="2" type="ORF">DILT_LOCUS8972</name>
</gene>
<keyword evidence="1" id="KW-0732">Signal</keyword>
<dbReference type="OrthoDB" id="6269034at2759"/>
<evidence type="ECO:0000313" key="2">
    <source>
        <dbReference type="EMBL" id="VDN13141.1"/>
    </source>
</evidence>
<evidence type="ECO:0008006" key="4">
    <source>
        <dbReference type="Google" id="ProtNLM"/>
    </source>
</evidence>